<dbReference type="RefSeq" id="WP_203940006.1">
    <property type="nucleotide sequence ID" value="NZ_BAAAGJ010000005.1"/>
</dbReference>
<reference evidence="3" key="1">
    <citation type="submission" date="2021-01" db="EMBL/GenBank/DDBJ databases">
        <title>Whole genome shotgun sequence of Spirilliplanes yamanashiensis NBRC 15828.</title>
        <authorList>
            <person name="Komaki H."/>
            <person name="Tamura T."/>
        </authorList>
    </citation>
    <scope>NUCLEOTIDE SEQUENCE</scope>
    <source>
        <strain evidence="3">NBRC 15828</strain>
    </source>
</reference>
<accession>A0A8J3YBE8</accession>
<keyword evidence="2" id="KW-0732">Signal</keyword>
<proteinExistence type="predicted"/>
<evidence type="ECO:0000313" key="4">
    <source>
        <dbReference type="Proteomes" id="UP000652013"/>
    </source>
</evidence>
<keyword evidence="4" id="KW-1185">Reference proteome</keyword>
<feature type="chain" id="PRO_5039128413" description="Lipoprotein" evidence="2">
    <location>
        <begin position="24"/>
        <end position="293"/>
    </location>
</feature>
<evidence type="ECO:0008006" key="5">
    <source>
        <dbReference type="Google" id="ProtNLM"/>
    </source>
</evidence>
<feature type="region of interest" description="Disordered" evidence="1">
    <location>
        <begin position="28"/>
        <end position="47"/>
    </location>
</feature>
<feature type="signal peptide" evidence="2">
    <location>
        <begin position="1"/>
        <end position="23"/>
    </location>
</feature>
<comment type="caution">
    <text evidence="3">The sequence shown here is derived from an EMBL/GenBank/DDBJ whole genome shotgun (WGS) entry which is preliminary data.</text>
</comment>
<gene>
    <name evidence="3" type="ORF">Sya03_41440</name>
</gene>
<dbReference type="EMBL" id="BOOY01000029">
    <property type="protein sequence ID" value="GIJ04792.1"/>
    <property type="molecule type" value="Genomic_DNA"/>
</dbReference>
<evidence type="ECO:0000256" key="2">
    <source>
        <dbReference type="SAM" id="SignalP"/>
    </source>
</evidence>
<dbReference type="PROSITE" id="PS51257">
    <property type="entry name" value="PROKAR_LIPOPROTEIN"/>
    <property type="match status" value="1"/>
</dbReference>
<dbReference type="Proteomes" id="UP000652013">
    <property type="component" value="Unassembled WGS sequence"/>
</dbReference>
<evidence type="ECO:0000313" key="3">
    <source>
        <dbReference type="EMBL" id="GIJ04792.1"/>
    </source>
</evidence>
<protein>
    <recommendedName>
        <fullName evidence="5">Lipoprotein</fullName>
    </recommendedName>
</protein>
<evidence type="ECO:0000256" key="1">
    <source>
        <dbReference type="SAM" id="MobiDB-lite"/>
    </source>
</evidence>
<dbReference type="AlphaFoldDB" id="A0A8J3YBE8"/>
<name>A0A8J3YBE8_9ACTN</name>
<sequence>MTRLRGISAAAAVFLLLFGAACAGSAGDAESTGAPSPDGSTGSDPAAAGEAPVLRVAHVGGFITPEVTLSRIPLVSLYDDGRLITPGPQIMIYPAPALPSVQVTTVKPEVVQDLVRQATAAGVRNGTDFGRPNVADAPNTRVTVVTAEGTQSVEVVALGEAMPDDPALTAAQRTARQKLSAFVEQLGALQGTAGAPYEPAALAAIAVPWKNTDEPGISAPPAREWPGPQLPGDVGAAGLGCATVTGADVGEVLAAAKDANALTPWTSGGKQWTVTLRPLLPDEASCAALGSQG</sequence>
<organism evidence="3 4">
    <name type="scientific">Spirilliplanes yamanashiensis</name>
    <dbReference type="NCBI Taxonomy" id="42233"/>
    <lineage>
        <taxon>Bacteria</taxon>
        <taxon>Bacillati</taxon>
        <taxon>Actinomycetota</taxon>
        <taxon>Actinomycetes</taxon>
        <taxon>Micromonosporales</taxon>
        <taxon>Micromonosporaceae</taxon>
        <taxon>Spirilliplanes</taxon>
    </lineage>
</organism>